<accession>A0A381DXD6</accession>
<dbReference type="Proteomes" id="UP000254572">
    <property type="component" value="Unassembled WGS sequence"/>
</dbReference>
<gene>
    <name evidence="2" type="ORF">NCTC13294_00141</name>
</gene>
<organism evidence="2 3">
    <name type="scientific">Cardiobacterium valvarum</name>
    <dbReference type="NCBI Taxonomy" id="194702"/>
    <lineage>
        <taxon>Bacteria</taxon>
        <taxon>Pseudomonadati</taxon>
        <taxon>Pseudomonadota</taxon>
        <taxon>Gammaproteobacteria</taxon>
        <taxon>Cardiobacteriales</taxon>
        <taxon>Cardiobacteriaceae</taxon>
        <taxon>Cardiobacterium</taxon>
    </lineage>
</organism>
<keyword evidence="1" id="KW-0812">Transmembrane</keyword>
<reference evidence="2 3" key="1">
    <citation type="submission" date="2018-06" db="EMBL/GenBank/DDBJ databases">
        <authorList>
            <consortium name="Pathogen Informatics"/>
            <person name="Doyle S."/>
        </authorList>
    </citation>
    <scope>NUCLEOTIDE SEQUENCE [LARGE SCALE GENOMIC DNA]</scope>
    <source>
        <strain evidence="2 3">NCTC13294</strain>
    </source>
</reference>
<dbReference type="RefSeq" id="WP_115610481.1">
    <property type="nucleotide sequence ID" value="NZ_JBHLZC010000001.1"/>
</dbReference>
<name>A0A381DXD6_9GAMM</name>
<dbReference type="AlphaFoldDB" id="A0A381DXD6"/>
<keyword evidence="3" id="KW-1185">Reference proteome</keyword>
<keyword evidence="1" id="KW-0472">Membrane</keyword>
<feature type="transmembrane region" description="Helical" evidence="1">
    <location>
        <begin position="136"/>
        <end position="159"/>
    </location>
</feature>
<keyword evidence="1" id="KW-1133">Transmembrane helix</keyword>
<evidence type="ECO:0000313" key="3">
    <source>
        <dbReference type="Proteomes" id="UP000254572"/>
    </source>
</evidence>
<evidence type="ECO:0000256" key="1">
    <source>
        <dbReference type="SAM" id="Phobius"/>
    </source>
</evidence>
<sequence length="315" mass="35944">MEIIDIELPARPLKIRRFGRYTFLFHELMVLLLFCLVYYVGKGNFQTFRDIYDDYQARHTATPLAQATVSSERKSGIFSTEYRYTVHYKGISIEGNFSYLGRMADNGRDAQAIRLTDARGSRITIDHAIETLTRRVFYAIGGLCCILLFLLTPALMFFINLRRQRILAGALNRRGAYPWWLTVVDVLELGGIAYFPSIHGTPRRVVLAFDRNYSLSWWYVENDAMPLTLLAEYDKNLNIEDPFKDSPAIIRRAVKNHLPVKRILAFAPKDGSETVPFDTELSNIGRLKRAERKALIAALADIAAAYSTTVYKGLP</sequence>
<protein>
    <submittedName>
        <fullName evidence="2">Uncharacterized protein</fullName>
    </submittedName>
</protein>
<proteinExistence type="predicted"/>
<feature type="transmembrane region" description="Helical" evidence="1">
    <location>
        <begin position="21"/>
        <end position="40"/>
    </location>
</feature>
<evidence type="ECO:0000313" key="2">
    <source>
        <dbReference type="EMBL" id="SUX17847.1"/>
    </source>
</evidence>
<dbReference type="EMBL" id="UFUW01000001">
    <property type="protein sequence ID" value="SUX17847.1"/>
    <property type="molecule type" value="Genomic_DNA"/>
</dbReference>